<sequence length="788" mass="89417">MGYWDGRVYKLREFRCTPASGSAKTVDFTQTFGRIALRHVLRGEAAGLDSKELSVELSRSQLKVCAAGRKDLAEQFAALNGDFHADIRRELSWWTLEKEDRGDFVFTISLAKREHKAWTSIWKVGMNRQKKQLFGWDQKLAGAGKKAEDILVRVRPGKPPVPDKDPFIMNRESLCAAYEDGQDEATAVLRIHFDRAALEKACETVSLSDLLAVDVMDRFLKVFIRGDERSPILMGELAGQCIPEMTHWEIMKALAPPDAYEPGEGEDEQQPPPEQARGPPQYLSCLQVTITKAQGSRRRWPKILTENPGALERGAAPVSLEDVQARAIRNASPDRTGWTAADYAKENKGKADACFKKNDWRDASVYYTKAIGHTPDDEKLYSNRSACYVKLKKFDKALADARTCTSLQPKWPKAYFRQGQALRGLRKFDEAVAAFQEGRFRDPANPDWTKEIEKTEDERDNWDAHLREQRRLRREADMTTELNEATTVAEREAMVIVAEQALKAGKSRKEAGELAMKGAELAKQKVHEMASKKKAMMVEDDTEANEPAPYRIVTEDGGVHPRGFCPTERGTYYLGMVVMNHNRPPQNQPWVELRHPGKLRWTQGCAMVRLKVTLPESVKSAADIEVAVTAGGLRINTVGDSDPVVVGEFDRKVDPQGENFAWFLIPDETPPMLELILDKDPAEVYQTYSYGSLLWPRLFSDDVLLGEGLFEADLTDLPPHLLEKWRRENARADERSLNDRKRRQRLTEEEILEETSRNWNDEFARCGMPQRFDTNEEKMVQSMARSGH</sequence>
<evidence type="ECO:0000256" key="2">
    <source>
        <dbReference type="ARBA" id="ARBA00022803"/>
    </source>
</evidence>
<dbReference type="Pfam" id="PF13181">
    <property type="entry name" value="TPR_8"/>
    <property type="match status" value="2"/>
</dbReference>
<protein>
    <recommendedName>
        <fullName evidence="5">CS domain-containing protein</fullName>
    </recommendedName>
</protein>
<dbReference type="InterPro" id="IPR019734">
    <property type="entry name" value="TPR_rpt"/>
</dbReference>
<evidence type="ECO:0000256" key="1">
    <source>
        <dbReference type="ARBA" id="ARBA00022737"/>
    </source>
</evidence>
<feature type="region of interest" description="Disordered" evidence="4">
    <location>
        <begin position="257"/>
        <end position="280"/>
    </location>
</feature>
<evidence type="ECO:0000256" key="3">
    <source>
        <dbReference type="PROSITE-ProRule" id="PRU00339"/>
    </source>
</evidence>
<evidence type="ECO:0000259" key="5">
    <source>
        <dbReference type="Pfam" id="PF04969"/>
    </source>
</evidence>
<organism evidence="6">
    <name type="scientific">Zooxanthella nutricula</name>
    <dbReference type="NCBI Taxonomy" id="1333877"/>
    <lineage>
        <taxon>Eukaryota</taxon>
        <taxon>Sar</taxon>
        <taxon>Alveolata</taxon>
        <taxon>Dinophyceae</taxon>
        <taxon>Peridiniales</taxon>
        <taxon>Peridiniales incertae sedis</taxon>
        <taxon>Zooxanthella</taxon>
    </lineage>
</organism>
<feature type="repeat" description="TPR" evidence="3">
    <location>
        <begin position="412"/>
        <end position="445"/>
    </location>
</feature>
<accession>A0A7S2JWF7</accession>
<dbReference type="GO" id="GO:0051879">
    <property type="term" value="F:Hsp90 protein binding"/>
    <property type="evidence" value="ECO:0007669"/>
    <property type="project" value="TreeGrafter"/>
</dbReference>
<dbReference type="SMART" id="SM00028">
    <property type="entry name" value="TPR"/>
    <property type="match status" value="3"/>
</dbReference>
<keyword evidence="2 3" id="KW-0802">TPR repeat</keyword>
<reference evidence="6" key="1">
    <citation type="submission" date="2021-01" db="EMBL/GenBank/DDBJ databases">
        <authorList>
            <person name="Corre E."/>
            <person name="Pelletier E."/>
            <person name="Niang G."/>
            <person name="Scheremetjew M."/>
            <person name="Finn R."/>
            <person name="Kale V."/>
            <person name="Holt S."/>
            <person name="Cochrane G."/>
            <person name="Meng A."/>
            <person name="Brown T."/>
            <person name="Cohen L."/>
        </authorList>
    </citation>
    <scope>NUCLEOTIDE SEQUENCE</scope>
    <source>
        <strain evidence="6">RCC3387</strain>
    </source>
</reference>
<dbReference type="InterPro" id="IPR007052">
    <property type="entry name" value="CS_dom"/>
</dbReference>
<dbReference type="Gene3D" id="2.60.40.790">
    <property type="match status" value="2"/>
</dbReference>
<dbReference type="AlphaFoldDB" id="A0A7S2JWF7"/>
<dbReference type="PANTHER" id="PTHR22904">
    <property type="entry name" value="TPR REPEAT CONTAINING PROTEIN"/>
    <property type="match status" value="1"/>
</dbReference>
<dbReference type="Pfam" id="PF04969">
    <property type="entry name" value="CS"/>
    <property type="match status" value="1"/>
</dbReference>
<gene>
    <name evidence="6" type="ORF">BRAN1462_LOCUS22722</name>
</gene>
<dbReference type="SUPFAM" id="SSF49764">
    <property type="entry name" value="HSP20-like chaperones"/>
    <property type="match status" value="2"/>
</dbReference>
<evidence type="ECO:0000313" key="6">
    <source>
        <dbReference type="EMBL" id="CAD9559651.1"/>
    </source>
</evidence>
<dbReference type="Gene3D" id="1.25.40.10">
    <property type="entry name" value="Tetratricopeptide repeat domain"/>
    <property type="match status" value="1"/>
</dbReference>
<keyword evidence="1" id="KW-0677">Repeat</keyword>
<feature type="domain" description="CS" evidence="5">
    <location>
        <begin position="599"/>
        <end position="656"/>
    </location>
</feature>
<dbReference type="EMBL" id="HBGW01035931">
    <property type="protein sequence ID" value="CAD9559651.1"/>
    <property type="molecule type" value="Transcribed_RNA"/>
</dbReference>
<evidence type="ECO:0000256" key="4">
    <source>
        <dbReference type="SAM" id="MobiDB-lite"/>
    </source>
</evidence>
<dbReference type="PROSITE" id="PS50005">
    <property type="entry name" value="TPR"/>
    <property type="match status" value="1"/>
</dbReference>
<dbReference type="SUPFAM" id="SSF48452">
    <property type="entry name" value="TPR-like"/>
    <property type="match status" value="1"/>
</dbReference>
<proteinExistence type="predicted"/>
<name>A0A7S2JWF7_9DINO</name>
<dbReference type="InterPro" id="IPR008978">
    <property type="entry name" value="HSP20-like_chaperone"/>
</dbReference>
<dbReference type="PANTHER" id="PTHR22904:SF523">
    <property type="entry name" value="STRESS-INDUCED-PHOSPHOPROTEIN 1"/>
    <property type="match status" value="1"/>
</dbReference>
<dbReference type="InterPro" id="IPR011990">
    <property type="entry name" value="TPR-like_helical_dom_sf"/>
</dbReference>